<evidence type="ECO:0000313" key="1">
    <source>
        <dbReference type="EMBL" id="CDI70116.1"/>
    </source>
</evidence>
<dbReference type="AlphaFoldDB" id="U6FVE7"/>
<comment type="caution">
    <text evidence="1">The sequence shown here is derived from an EMBL/GenBank/DDBJ whole genome shotgun (WGS) entry which is preliminary data.</text>
</comment>
<sequence>MVFFLCFMQYRLLLHTKLNVLSYHKAILDTRLEQLQELNSLGLKIEERTKDEIIDALDAAVLHLCQMADTALNTATLKVWKVNEVSHGNVDALVRWITRLSLKVRRIQDVYASPIGITVSGNGRWTVYFELVWLHLQTFLSSLPFFAFPLSNSIKFFSVELAKGGGALEVIETVFT</sequence>
<dbReference type="OrthoDB" id="1875751at2759"/>
<organism evidence="1">
    <name type="scientific">Echinococcus granulosus</name>
    <name type="common">Hydatid tapeworm</name>
    <dbReference type="NCBI Taxonomy" id="6210"/>
    <lineage>
        <taxon>Eukaryota</taxon>
        <taxon>Metazoa</taxon>
        <taxon>Spiralia</taxon>
        <taxon>Lophotrochozoa</taxon>
        <taxon>Platyhelminthes</taxon>
        <taxon>Cestoda</taxon>
        <taxon>Eucestoda</taxon>
        <taxon>Cyclophyllidea</taxon>
        <taxon>Taeniidae</taxon>
        <taxon>Echinococcus</taxon>
        <taxon>Echinococcus granulosus group</taxon>
    </lineage>
</organism>
<accession>U6FVE7</accession>
<reference evidence="1" key="1">
    <citation type="journal article" date="2013" name="Nature">
        <title>The genomes of four tapeworm species reveal adaptations to parasitism.</title>
        <authorList>
            <person name="Tsai I.J."/>
            <person name="Zarowiecki M."/>
            <person name="Holroyd N."/>
            <person name="Garciarrubio A."/>
            <person name="Sanchez-Flores A."/>
            <person name="Brooks K.L."/>
            <person name="Tracey A."/>
            <person name="Bobes R.J."/>
            <person name="Fragoso G."/>
            <person name="Sciutto E."/>
            <person name="Aslett M."/>
            <person name="Beasley H."/>
            <person name="Bennett H.M."/>
            <person name="Cai J."/>
            <person name="Camicia F."/>
            <person name="Clark R."/>
            <person name="Cucher M."/>
            <person name="De Silva N."/>
            <person name="Day T.A."/>
            <person name="Deplazes P."/>
            <person name="Estrada K."/>
            <person name="Fernandez C."/>
            <person name="Holland P.W."/>
            <person name="Hou J."/>
            <person name="Hu S."/>
            <person name="Huckvale T."/>
            <person name="Hung S.S."/>
            <person name="Kamenetzky L."/>
            <person name="Keane J.A."/>
            <person name="Kiss F."/>
            <person name="Koziol U."/>
            <person name="Lambert O."/>
            <person name="Liu K."/>
            <person name="Luo X."/>
            <person name="Luo Y."/>
            <person name="Macchiaroli N."/>
            <person name="Nichol S."/>
            <person name="Paps J."/>
            <person name="Parkinson J."/>
            <person name="Pouchkina-Stantcheva N."/>
            <person name="Riddiford N."/>
            <person name="Rosenzvit M."/>
            <person name="Salinas G."/>
            <person name="Wasmuth J.D."/>
            <person name="Zamanian M."/>
            <person name="Zheng Y."/>
            <person name="Cai X."/>
            <person name="Soberon X."/>
            <person name="Olson P.D."/>
            <person name="Laclette J.P."/>
            <person name="Brehm K."/>
            <person name="Berriman M."/>
            <person name="Garciarrubio A."/>
            <person name="Bobes R.J."/>
            <person name="Fragoso G."/>
            <person name="Sanchez-Flores A."/>
            <person name="Estrada K."/>
            <person name="Cevallos M.A."/>
            <person name="Morett E."/>
            <person name="Gonzalez V."/>
            <person name="Portillo T."/>
            <person name="Ochoa-Leyva A."/>
            <person name="Jose M.V."/>
            <person name="Sciutto E."/>
            <person name="Landa A."/>
            <person name="Jimenez L."/>
            <person name="Valdes V."/>
            <person name="Carrero J.C."/>
            <person name="Larralde C."/>
            <person name="Morales-Montor J."/>
            <person name="Limon-Lason J."/>
            <person name="Soberon X."/>
            <person name="Laclette J.P."/>
        </authorList>
    </citation>
    <scope>NUCLEOTIDE SEQUENCE [LARGE SCALE GENOMIC DNA]</scope>
</reference>
<name>U6FVE7_ECHGR</name>
<dbReference type="EMBL" id="CBLN010003739">
    <property type="protein sequence ID" value="CDI70116.1"/>
    <property type="molecule type" value="Genomic_DNA"/>
</dbReference>
<gene>
    <name evidence="1" type="ORF">EgrG_002006200</name>
</gene>
<proteinExistence type="predicted"/>
<protein>
    <submittedName>
        <fullName evidence="1">Uncharacterized protein</fullName>
    </submittedName>
</protein>